<evidence type="ECO:0000259" key="6">
    <source>
        <dbReference type="PROSITE" id="PS51805"/>
    </source>
</evidence>
<protein>
    <submittedName>
        <fullName evidence="8">PHD finger protein 7-like isoform X2</fullName>
    </submittedName>
</protein>
<feature type="domain" description="RING-type" evidence="5">
    <location>
        <begin position="117"/>
        <end position="165"/>
    </location>
</feature>
<evidence type="ECO:0000256" key="3">
    <source>
        <dbReference type="ARBA" id="ARBA00022833"/>
    </source>
</evidence>
<dbReference type="InterPro" id="IPR051188">
    <property type="entry name" value="PHD-type_Zinc_Finger"/>
</dbReference>
<dbReference type="InterPro" id="IPR034732">
    <property type="entry name" value="EPHD"/>
</dbReference>
<keyword evidence="1" id="KW-0479">Metal-binding</keyword>
<dbReference type="InterPro" id="IPR001841">
    <property type="entry name" value="Znf_RING"/>
</dbReference>
<accession>A0ABM1SS45</accession>
<keyword evidence="2 4" id="KW-0863">Zinc-finger</keyword>
<evidence type="ECO:0000256" key="2">
    <source>
        <dbReference type="ARBA" id="ARBA00022771"/>
    </source>
</evidence>
<dbReference type="GeneID" id="106463296"/>
<evidence type="ECO:0000313" key="7">
    <source>
        <dbReference type="Proteomes" id="UP000694941"/>
    </source>
</evidence>
<dbReference type="Gene3D" id="3.30.40.10">
    <property type="entry name" value="Zinc/RING finger domain, C3HC4 (zinc finger)"/>
    <property type="match status" value="2"/>
</dbReference>
<dbReference type="RefSeq" id="XP_022246451.1">
    <property type="nucleotide sequence ID" value="XM_022390743.1"/>
</dbReference>
<evidence type="ECO:0000256" key="4">
    <source>
        <dbReference type="PROSITE-ProRule" id="PRU00175"/>
    </source>
</evidence>
<dbReference type="PANTHER" id="PTHR12420:SF42">
    <property type="entry name" value="G2_M PHASE-SPECIFIC E3 UBIQUITIN-PROTEIN LIGASE"/>
    <property type="match status" value="1"/>
</dbReference>
<organism evidence="7 8">
    <name type="scientific">Limulus polyphemus</name>
    <name type="common">Atlantic horseshoe crab</name>
    <dbReference type="NCBI Taxonomy" id="6850"/>
    <lineage>
        <taxon>Eukaryota</taxon>
        <taxon>Metazoa</taxon>
        <taxon>Ecdysozoa</taxon>
        <taxon>Arthropoda</taxon>
        <taxon>Chelicerata</taxon>
        <taxon>Merostomata</taxon>
        <taxon>Xiphosura</taxon>
        <taxon>Limulidae</taxon>
        <taxon>Limulus</taxon>
    </lineage>
</organism>
<keyword evidence="7" id="KW-1185">Reference proteome</keyword>
<evidence type="ECO:0000313" key="8">
    <source>
        <dbReference type="RefSeq" id="XP_022246451.1"/>
    </source>
</evidence>
<dbReference type="Pfam" id="PF13771">
    <property type="entry name" value="zf-HC5HC2H"/>
    <property type="match status" value="1"/>
</dbReference>
<evidence type="ECO:0000256" key="1">
    <source>
        <dbReference type="ARBA" id="ARBA00022723"/>
    </source>
</evidence>
<dbReference type="InterPro" id="IPR013083">
    <property type="entry name" value="Znf_RING/FYVE/PHD"/>
</dbReference>
<feature type="domain" description="PHD-type" evidence="6">
    <location>
        <begin position="1"/>
        <end position="102"/>
    </location>
</feature>
<dbReference type="Proteomes" id="UP000694941">
    <property type="component" value="Unplaced"/>
</dbReference>
<keyword evidence="3" id="KW-0862">Zinc</keyword>
<evidence type="ECO:0000259" key="5">
    <source>
        <dbReference type="PROSITE" id="PS50089"/>
    </source>
</evidence>
<dbReference type="PROSITE" id="PS50089">
    <property type="entry name" value="ZF_RING_2"/>
    <property type="match status" value="1"/>
</dbReference>
<reference evidence="8" key="1">
    <citation type="submission" date="2025-08" db="UniProtKB">
        <authorList>
            <consortium name="RefSeq"/>
        </authorList>
    </citation>
    <scope>IDENTIFICATION</scope>
    <source>
        <tissue evidence="8">Muscle</tissue>
    </source>
</reference>
<proteinExistence type="predicted"/>
<dbReference type="PANTHER" id="PTHR12420">
    <property type="entry name" value="PHD FINGER PROTEIN"/>
    <property type="match status" value="1"/>
</dbReference>
<dbReference type="PROSITE" id="PS51805">
    <property type="entry name" value="EPHD"/>
    <property type="match status" value="1"/>
</dbReference>
<gene>
    <name evidence="8" type="primary">LOC106463296</name>
</gene>
<sequence length="184" mass="21192">MVGKFFHHDEFSIHHFCMLLASGLEQKGQTDEDGIVGFLPEDIWIEVKRGRRLRCFFCKKTGATVGCCNKNCRKVFHVPCAYGRGVLHQFFDNFSSFCADHKPKQNISKKSSILYSCPICLYSVNNQDVDNVILSPCCKNSLFHRQCIQMQALCAGYFFRCPICNNKEDFQNEMLTYGIYIPEQ</sequence>
<name>A0ABM1SS45_LIMPO</name>